<evidence type="ECO:0000256" key="1">
    <source>
        <dbReference type="SAM" id="Coils"/>
    </source>
</evidence>
<dbReference type="EMBL" id="BAABBY010000015">
    <property type="protein sequence ID" value="GAA4213052.1"/>
    <property type="molecule type" value="Genomic_DNA"/>
</dbReference>
<comment type="caution">
    <text evidence="2">The sequence shown here is derived from an EMBL/GenBank/DDBJ whole genome shotgun (WGS) entry which is preliminary data.</text>
</comment>
<dbReference type="Proteomes" id="UP001501772">
    <property type="component" value="Unassembled WGS sequence"/>
</dbReference>
<dbReference type="RefSeq" id="WP_344853645.1">
    <property type="nucleotide sequence ID" value="NZ_BAABBY010000015.1"/>
</dbReference>
<protein>
    <submittedName>
        <fullName evidence="2">Uncharacterized protein</fullName>
    </submittedName>
</protein>
<gene>
    <name evidence="2" type="ORF">GCM10022289_44680</name>
</gene>
<feature type="coiled-coil region" evidence="1">
    <location>
        <begin position="10"/>
        <end position="51"/>
    </location>
</feature>
<reference evidence="3" key="1">
    <citation type="journal article" date="2019" name="Int. J. Syst. Evol. Microbiol.">
        <title>The Global Catalogue of Microorganisms (GCM) 10K type strain sequencing project: providing services to taxonomists for standard genome sequencing and annotation.</title>
        <authorList>
            <consortium name="The Broad Institute Genomics Platform"/>
            <consortium name="The Broad Institute Genome Sequencing Center for Infectious Disease"/>
            <person name="Wu L."/>
            <person name="Ma J."/>
        </authorList>
    </citation>
    <scope>NUCLEOTIDE SEQUENCE [LARGE SCALE GENOMIC DNA]</scope>
    <source>
        <strain evidence="3">JCM 17626</strain>
    </source>
</reference>
<sequence length="61" mass="7326">MENQKDNEIRSEETREMDELLERSAQIKARHQRTMEKVEELKQRADEFLDSPEAPPRKKLS</sequence>
<name>A0ABP8BQ16_9SPHI</name>
<evidence type="ECO:0000313" key="2">
    <source>
        <dbReference type="EMBL" id="GAA4213052.1"/>
    </source>
</evidence>
<keyword evidence="1" id="KW-0175">Coiled coil</keyword>
<proteinExistence type="predicted"/>
<keyword evidence="3" id="KW-1185">Reference proteome</keyword>
<evidence type="ECO:0000313" key="3">
    <source>
        <dbReference type="Proteomes" id="UP001501772"/>
    </source>
</evidence>
<organism evidence="2 3">
    <name type="scientific">Pedobacter jeongneungensis</name>
    <dbReference type="NCBI Taxonomy" id="947309"/>
    <lineage>
        <taxon>Bacteria</taxon>
        <taxon>Pseudomonadati</taxon>
        <taxon>Bacteroidota</taxon>
        <taxon>Sphingobacteriia</taxon>
        <taxon>Sphingobacteriales</taxon>
        <taxon>Sphingobacteriaceae</taxon>
        <taxon>Pedobacter</taxon>
    </lineage>
</organism>
<accession>A0ABP8BQ16</accession>